<reference evidence="1" key="1">
    <citation type="journal article" date="2020" name="Stud. Mycol.">
        <title>101 Dothideomycetes genomes: a test case for predicting lifestyles and emergence of pathogens.</title>
        <authorList>
            <person name="Haridas S."/>
            <person name="Albert R."/>
            <person name="Binder M."/>
            <person name="Bloem J."/>
            <person name="Labutti K."/>
            <person name="Salamov A."/>
            <person name="Andreopoulos B."/>
            <person name="Baker S."/>
            <person name="Barry K."/>
            <person name="Bills G."/>
            <person name="Bluhm B."/>
            <person name="Cannon C."/>
            <person name="Castanera R."/>
            <person name="Culley D."/>
            <person name="Daum C."/>
            <person name="Ezra D."/>
            <person name="Gonzalez J."/>
            <person name="Henrissat B."/>
            <person name="Kuo A."/>
            <person name="Liang C."/>
            <person name="Lipzen A."/>
            <person name="Lutzoni F."/>
            <person name="Magnuson J."/>
            <person name="Mondo S."/>
            <person name="Nolan M."/>
            <person name="Ohm R."/>
            <person name="Pangilinan J."/>
            <person name="Park H.-J."/>
            <person name="Ramirez L."/>
            <person name="Alfaro M."/>
            <person name="Sun H."/>
            <person name="Tritt A."/>
            <person name="Yoshinaga Y."/>
            <person name="Zwiers L.-H."/>
            <person name="Turgeon B."/>
            <person name="Goodwin S."/>
            <person name="Spatafora J."/>
            <person name="Crous P."/>
            <person name="Grigoriev I."/>
        </authorList>
    </citation>
    <scope>NUCLEOTIDE SEQUENCE</scope>
    <source>
        <strain evidence="1">CBS 379.55</strain>
    </source>
</reference>
<accession>A0A6A6JNN2</accession>
<evidence type="ECO:0000313" key="1">
    <source>
        <dbReference type="EMBL" id="KAF2278122.1"/>
    </source>
</evidence>
<proteinExistence type="predicted"/>
<dbReference type="AlphaFoldDB" id="A0A6A6JNN2"/>
<gene>
    <name evidence="1" type="ORF">EI97DRAFT_245695</name>
</gene>
<dbReference type="Proteomes" id="UP000800097">
    <property type="component" value="Unassembled WGS sequence"/>
</dbReference>
<keyword evidence="2" id="KW-1185">Reference proteome</keyword>
<protein>
    <submittedName>
        <fullName evidence="1">Uncharacterized protein</fullName>
    </submittedName>
</protein>
<sequence>MLRGLVEVPLWLGCGHGRGERSATRSLILLARLASSRSLAQRPWMRLMVPAFEWQGERQCDRREFVHAAAAQFVLRMHPYAASAIVTIGHRQVPARHDTILDSDSQSVTCSFGDFS</sequence>
<name>A0A6A6JNN2_WESOR</name>
<organism evidence="1 2">
    <name type="scientific">Westerdykella ornata</name>
    <dbReference type="NCBI Taxonomy" id="318751"/>
    <lineage>
        <taxon>Eukaryota</taxon>
        <taxon>Fungi</taxon>
        <taxon>Dikarya</taxon>
        <taxon>Ascomycota</taxon>
        <taxon>Pezizomycotina</taxon>
        <taxon>Dothideomycetes</taxon>
        <taxon>Pleosporomycetidae</taxon>
        <taxon>Pleosporales</taxon>
        <taxon>Sporormiaceae</taxon>
        <taxon>Westerdykella</taxon>
    </lineage>
</organism>
<dbReference type="GeneID" id="54547270"/>
<dbReference type="RefSeq" id="XP_033655661.1">
    <property type="nucleotide sequence ID" value="XM_033794095.1"/>
</dbReference>
<evidence type="ECO:0000313" key="2">
    <source>
        <dbReference type="Proteomes" id="UP000800097"/>
    </source>
</evidence>
<dbReference type="EMBL" id="ML986488">
    <property type="protein sequence ID" value="KAF2278122.1"/>
    <property type="molecule type" value="Genomic_DNA"/>
</dbReference>